<dbReference type="GO" id="GO:0016740">
    <property type="term" value="F:transferase activity"/>
    <property type="evidence" value="ECO:0007669"/>
    <property type="project" value="UniProtKB-KW"/>
</dbReference>
<dbReference type="PROSITE" id="PS01273">
    <property type="entry name" value="COA_TRANSF_1"/>
    <property type="match status" value="1"/>
</dbReference>
<dbReference type="SMART" id="SM00882">
    <property type="entry name" value="CoA_trans"/>
    <property type="match status" value="1"/>
</dbReference>
<evidence type="ECO:0000313" key="4">
    <source>
        <dbReference type="Proteomes" id="UP000310168"/>
    </source>
</evidence>
<dbReference type="Proteomes" id="UP000310168">
    <property type="component" value="Unassembled WGS sequence"/>
</dbReference>
<keyword evidence="4" id="KW-1185">Reference proteome</keyword>
<dbReference type="PANTHER" id="PTHR13707">
    <property type="entry name" value="KETOACID-COENZYME A TRANSFERASE"/>
    <property type="match status" value="1"/>
</dbReference>
<evidence type="ECO:0000256" key="2">
    <source>
        <dbReference type="ARBA" id="ARBA00022679"/>
    </source>
</evidence>
<dbReference type="Pfam" id="PF01144">
    <property type="entry name" value="CoA_trans"/>
    <property type="match status" value="1"/>
</dbReference>
<organism evidence="3 4">
    <name type="scientific">Brachyspira catarrhinii</name>
    <dbReference type="NCBI Taxonomy" id="2528966"/>
    <lineage>
        <taxon>Bacteria</taxon>
        <taxon>Pseudomonadati</taxon>
        <taxon>Spirochaetota</taxon>
        <taxon>Spirochaetia</taxon>
        <taxon>Brachyspirales</taxon>
        <taxon>Brachyspiraceae</taxon>
        <taxon>Brachyspira</taxon>
    </lineage>
</organism>
<dbReference type="SUPFAM" id="SSF100950">
    <property type="entry name" value="NagB/RpiA/CoA transferase-like"/>
    <property type="match status" value="1"/>
</dbReference>
<proteinExistence type="inferred from homology"/>
<protein>
    <submittedName>
        <fullName evidence="3">CoA transferase subunit A</fullName>
    </submittedName>
</protein>
<dbReference type="InterPro" id="IPR004163">
    <property type="entry name" value="CoA_transf_BS"/>
</dbReference>
<comment type="caution">
    <text evidence="3">The sequence shown here is derived from an EMBL/GenBank/DDBJ whole genome shotgun (WGS) entry which is preliminary data.</text>
</comment>
<comment type="similarity">
    <text evidence="1">Belongs to the 3-oxoacid CoA-transferase subunit A family.</text>
</comment>
<dbReference type="EMBL" id="SJDU01000029">
    <property type="protein sequence ID" value="TKZ36050.1"/>
    <property type="molecule type" value="Genomic_DNA"/>
</dbReference>
<evidence type="ECO:0000313" key="3">
    <source>
        <dbReference type="EMBL" id="TKZ36050.1"/>
    </source>
</evidence>
<dbReference type="PANTHER" id="PTHR13707:SF60">
    <property type="entry name" value="ACETATE COA-TRANSFERASE SUBUNIT ALPHA"/>
    <property type="match status" value="1"/>
</dbReference>
<dbReference type="RefSeq" id="WP_137997483.1">
    <property type="nucleotide sequence ID" value="NZ_SJDU01000029.1"/>
</dbReference>
<dbReference type="InterPro" id="IPR012792">
    <property type="entry name" value="3-oxoacid_CoA-transf_A"/>
</dbReference>
<reference evidence="3 4" key="1">
    <citation type="journal article" date="2019" name="Anaerobe">
        <title>Brachyspira catarrhinii sp. nov., an anaerobic intestinal spirochaete isolated from vervet monkeys may have been misidentified as Brachyspira aalborgi in previous studies.</title>
        <authorList>
            <person name="Phillips N.D."/>
            <person name="La T."/>
            <person name="Hampson D.J."/>
        </authorList>
    </citation>
    <scope>NUCLEOTIDE SEQUENCE [LARGE SCALE GENOMIC DNA]</scope>
    <source>
        <strain evidence="3 4">Z12</strain>
    </source>
</reference>
<dbReference type="NCBIfam" id="TIGR02429">
    <property type="entry name" value="pcaI_scoA_fam"/>
    <property type="match status" value="1"/>
</dbReference>
<evidence type="ECO:0000256" key="1">
    <source>
        <dbReference type="ARBA" id="ARBA00005612"/>
    </source>
</evidence>
<gene>
    <name evidence="3" type="ORF">EZH24_02090</name>
</gene>
<dbReference type="Gene3D" id="3.40.1080.10">
    <property type="entry name" value="Glutaconate Coenzyme A-transferase"/>
    <property type="match status" value="1"/>
</dbReference>
<sequence>MDKVMSVEKAIEPIKDGMTIMIGGFGGIGSPHTLIDAICKKGVKDLTVICNDPGTPNFGNGRFIHERRVKKLIAAFTSSNREFQEQYKNNEIEVELIPMGTLVEAIRAGGFGLGGVLTKTGLGTLVEEGKQKVVVKGVTYLLQEPLKADVSLIYANRADRMGNLVYHGTARSHTPSMATAADYVICEAAKIVEIGDIPPNYVHTQAVFVNAIVQKEEIQ</sequence>
<dbReference type="InterPro" id="IPR037171">
    <property type="entry name" value="NagB/RpiA_transferase-like"/>
</dbReference>
<dbReference type="InterPro" id="IPR004165">
    <property type="entry name" value="CoA_trans_fam_I"/>
</dbReference>
<keyword evidence="2 3" id="KW-0808">Transferase</keyword>
<name>A0ABY2TT43_9SPIR</name>
<accession>A0ABY2TT43</accession>